<protein>
    <recommendedName>
        <fullName evidence="8">Cardiolipin synthase N-terminal domain-containing protein</fullName>
    </recommendedName>
</protein>
<sequence length="129" mass="14833">MSVPYAVFGFLTLALWVYCLVDIVTCPEAGIRHLPKMGWLLVVLLVPTIGALLWLFAGRPLHEGAPRSTTRYAEYDRPGRAVAQNPEDDEAFLRGLRERAEQQRREARRQEEERQERERRARESRGDAG</sequence>
<evidence type="ECO:0000256" key="1">
    <source>
        <dbReference type="ARBA" id="ARBA00004651"/>
    </source>
</evidence>
<organism evidence="9 10">
    <name type="scientific">Nocardia farcinica (strain IFM 10152)</name>
    <dbReference type="NCBI Taxonomy" id="247156"/>
    <lineage>
        <taxon>Bacteria</taxon>
        <taxon>Bacillati</taxon>
        <taxon>Actinomycetota</taxon>
        <taxon>Actinomycetes</taxon>
        <taxon>Mycobacteriales</taxon>
        <taxon>Nocardiaceae</taxon>
        <taxon>Nocardia</taxon>
    </lineage>
</organism>
<evidence type="ECO:0000256" key="4">
    <source>
        <dbReference type="ARBA" id="ARBA00022989"/>
    </source>
</evidence>
<dbReference type="GO" id="GO:0005886">
    <property type="term" value="C:plasma membrane"/>
    <property type="evidence" value="ECO:0007669"/>
    <property type="project" value="UniProtKB-SubCell"/>
</dbReference>
<name>Q5YWC5_NOCFA</name>
<comment type="subcellular location">
    <subcellularLocation>
        <location evidence="1">Cell membrane</location>
        <topology evidence="1">Multi-pass membrane protein</topology>
    </subcellularLocation>
</comment>
<keyword evidence="4 7" id="KW-1133">Transmembrane helix</keyword>
<feature type="transmembrane region" description="Helical" evidence="7">
    <location>
        <begin position="37"/>
        <end position="57"/>
    </location>
</feature>
<proteinExistence type="predicted"/>
<evidence type="ECO:0000259" key="8">
    <source>
        <dbReference type="Pfam" id="PF13396"/>
    </source>
</evidence>
<evidence type="ECO:0000256" key="6">
    <source>
        <dbReference type="SAM" id="MobiDB-lite"/>
    </source>
</evidence>
<accession>Q5YWC5</accession>
<evidence type="ECO:0000256" key="5">
    <source>
        <dbReference type="ARBA" id="ARBA00023136"/>
    </source>
</evidence>
<feature type="compositionally biased region" description="Basic and acidic residues" evidence="6">
    <location>
        <begin position="91"/>
        <end position="129"/>
    </location>
</feature>
<reference evidence="9 10" key="1">
    <citation type="journal article" date="2004" name="Proc. Natl. Acad. Sci. U.S.A.">
        <title>The complete genomic sequence of Nocardia farcinica IFM 10152.</title>
        <authorList>
            <person name="Ishikawa J."/>
            <person name="Yamashita A."/>
            <person name="Mikami Y."/>
            <person name="Hoshino Y."/>
            <person name="Kurita H."/>
            <person name="Hotta K."/>
            <person name="Shiba T."/>
            <person name="Hattori M."/>
        </authorList>
    </citation>
    <scope>NUCLEOTIDE SEQUENCE [LARGE SCALE GENOMIC DNA]</scope>
    <source>
        <strain evidence="9 10">IFM 10152</strain>
    </source>
</reference>
<dbReference type="EMBL" id="AP006618">
    <property type="protein sequence ID" value="BAD57516.1"/>
    <property type="molecule type" value="Genomic_DNA"/>
</dbReference>
<dbReference type="InterPro" id="IPR027379">
    <property type="entry name" value="CLS_N"/>
</dbReference>
<dbReference type="AlphaFoldDB" id="Q5YWC5"/>
<evidence type="ECO:0000256" key="7">
    <source>
        <dbReference type="SAM" id="Phobius"/>
    </source>
</evidence>
<feature type="region of interest" description="Disordered" evidence="6">
    <location>
        <begin position="62"/>
        <end position="129"/>
    </location>
</feature>
<keyword evidence="2" id="KW-1003">Cell membrane</keyword>
<evidence type="ECO:0000313" key="9">
    <source>
        <dbReference type="EMBL" id="BAD57516.1"/>
    </source>
</evidence>
<dbReference type="KEGG" id="nfa:NFA_26690"/>
<dbReference type="Pfam" id="PF13396">
    <property type="entry name" value="PLDc_N"/>
    <property type="match status" value="1"/>
</dbReference>
<dbReference type="eggNOG" id="ENOG5033A58">
    <property type="taxonomic scope" value="Bacteria"/>
</dbReference>
<evidence type="ECO:0000256" key="2">
    <source>
        <dbReference type="ARBA" id="ARBA00022475"/>
    </source>
</evidence>
<evidence type="ECO:0000256" key="3">
    <source>
        <dbReference type="ARBA" id="ARBA00022692"/>
    </source>
</evidence>
<keyword evidence="10" id="KW-1185">Reference proteome</keyword>
<keyword evidence="5 7" id="KW-0472">Membrane</keyword>
<dbReference type="HOGENOM" id="CLU_113604_4_1_11"/>
<feature type="domain" description="Cardiolipin synthase N-terminal" evidence="8">
    <location>
        <begin position="14"/>
        <end position="59"/>
    </location>
</feature>
<evidence type="ECO:0000313" key="10">
    <source>
        <dbReference type="Proteomes" id="UP000006820"/>
    </source>
</evidence>
<feature type="transmembrane region" description="Helical" evidence="7">
    <location>
        <begin position="6"/>
        <end position="25"/>
    </location>
</feature>
<dbReference type="STRING" id="247156.NFA_26690"/>
<keyword evidence="3 7" id="KW-0812">Transmembrane</keyword>
<gene>
    <name evidence="9" type="ordered locus">NFA_26690</name>
</gene>
<dbReference type="Proteomes" id="UP000006820">
    <property type="component" value="Chromosome"/>
</dbReference>